<dbReference type="RefSeq" id="WP_173083848.1">
    <property type="nucleotide sequence ID" value="NZ_BLTE01000008.1"/>
</dbReference>
<evidence type="ECO:0000256" key="1">
    <source>
        <dbReference type="SAM" id="Phobius"/>
    </source>
</evidence>
<evidence type="ECO:0000313" key="2">
    <source>
        <dbReference type="EMBL" id="GFK94096.1"/>
    </source>
</evidence>
<proteinExistence type="predicted"/>
<dbReference type="EMBL" id="BLTE01000008">
    <property type="protein sequence ID" value="GFK94096.1"/>
    <property type="molecule type" value="Genomic_DNA"/>
</dbReference>
<sequence length="46" mass="4937">MIRALATAGAVWAMGAVFVLEPRQIAILAVLTGAMAWILDNAARRR</sequence>
<reference evidence="2 3" key="1">
    <citation type="submission" date="2020-04" db="EMBL/GenBank/DDBJ databases">
        <authorList>
            <consortium name="Desulfovibrio sp. FSS-1 genome sequencing consortium"/>
            <person name="Shimoshige H."/>
            <person name="Kobayashi H."/>
            <person name="Maekawa T."/>
        </authorList>
    </citation>
    <scope>NUCLEOTIDE SEQUENCE [LARGE SCALE GENOMIC DNA]</scope>
    <source>
        <strain evidence="2 3">SIID29052-01</strain>
    </source>
</reference>
<comment type="caution">
    <text evidence="2">The sequence shown here is derived from an EMBL/GenBank/DDBJ whole genome shotgun (WGS) entry which is preliminary data.</text>
</comment>
<keyword evidence="1" id="KW-1133">Transmembrane helix</keyword>
<dbReference type="Proteomes" id="UP000494245">
    <property type="component" value="Unassembled WGS sequence"/>
</dbReference>
<reference evidence="2 3" key="2">
    <citation type="submission" date="2020-05" db="EMBL/GenBank/DDBJ databases">
        <title>Draft genome sequence of Desulfovibrio sp. strainFSS-1.</title>
        <authorList>
            <person name="Shimoshige H."/>
            <person name="Kobayashi H."/>
            <person name="Maekawa T."/>
        </authorList>
    </citation>
    <scope>NUCLEOTIDE SEQUENCE [LARGE SCALE GENOMIC DNA]</scope>
    <source>
        <strain evidence="2 3">SIID29052-01</strain>
    </source>
</reference>
<name>A0A6V8LWA9_9BACT</name>
<dbReference type="AlphaFoldDB" id="A0A6V8LWA9"/>
<keyword evidence="1" id="KW-0812">Transmembrane</keyword>
<accession>A0A6V8LWA9</accession>
<organism evidence="2 3">
    <name type="scientific">Fundidesulfovibrio magnetotacticus</name>
    <dbReference type="NCBI Taxonomy" id="2730080"/>
    <lineage>
        <taxon>Bacteria</taxon>
        <taxon>Pseudomonadati</taxon>
        <taxon>Thermodesulfobacteriota</taxon>
        <taxon>Desulfovibrionia</taxon>
        <taxon>Desulfovibrionales</taxon>
        <taxon>Desulfovibrionaceae</taxon>
        <taxon>Fundidesulfovibrio</taxon>
    </lineage>
</organism>
<feature type="transmembrane region" description="Helical" evidence="1">
    <location>
        <begin position="25"/>
        <end position="43"/>
    </location>
</feature>
<evidence type="ECO:0000313" key="3">
    <source>
        <dbReference type="Proteomes" id="UP000494245"/>
    </source>
</evidence>
<protein>
    <submittedName>
        <fullName evidence="2">Uncharacterized protein</fullName>
    </submittedName>
</protein>
<keyword evidence="3" id="KW-1185">Reference proteome</keyword>
<gene>
    <name evidence="2" type="ORF">NNJEOMEG_01935</name>
</gene>
<keyword evidence="1" id="KW-0472">Membrane</keyword>